<accession>A0A502GTZ3</accession>
<organism evidence="2 3">
    <name type="scientific">Hymenobacter nivis</name>
    <dbReference type="NCBI Taxonomy" id="1850093"/>
    <lineage>
        <taxon>Bacteria</taxon>
        <taxon>Pseudomonadati</taxon>
        <taxon>Bacteroidota</taxon>
        <taxon>Cytophagia</taxon>
        <taxon>Cytophagales</taxon>
        <taxon>Hymenobacteraceae</taxon>
        <taxon>Hymenobacter</taxon>
    </lineage>
</organism>
<name>A0A502GTZ3_9BACT</name>
<keyword evidence="3" id="KW-1185">Reference proteome</keyword>
<dbReference type="GO" id="GO:0051213">
    <property type="term" value="F:dioxygenase activity"/>
    <property type="evidence" value="ECO:0007669"/>
    <property type="project" value="UniProtKB-KW"/>
</dbReference>
<keyword evidence="2" id="KW-0223">Dioxygenase</keyword>
<dbReference type="InterPro" id="IPR027450">
    <property type="entry name" value="AlkB-like"/>
</dbReference>
<dbReference type="InterPro" id="IPR037151">
    <property type="entry name" value="AlkB-like_sf"/>
</dbReference>
<dbReference type="RefSeq" id="WP_140467113.1">
    <property type="nucleotide sequence ID" value="NZ_RCYZ01000005.1"/>
</dbReference>
<dbReference type="PROSITE" id="PS51471">
    <property type="entry name" value="FE2OG_OXY"/>
    <property type="match status" value="1"/>
</dbReference>
<dbReference type="AlphaFoldDB" id="A0A502GTZ3"/>
<feature type="domain" description="Fe2OG dioxygenase" evidence="1">
    <location>
        <begin position="111"/>
        <end position="214"/>
    </location>
</feature>
<dbReference type="Gene3D" id="2.60.120.590">
    <property type="entry name" value="Alpha-ketoglutarate-dependent dioxygenase AlkB-like"/>
    <property type="match status" value="1"/>
</dbReference>
<evidence type="ECO:0000313" key="3">
    <source>
        <dbReference type="Proteomes" id="UP000317646"/>
    </source>
</evidence>
<dbReference type="OrthoDB" id="278699at2"/>
<proteinExistence type="predicted"/>
<dbReference type="InterPro" id="IPR032857">
    <property type="entry name" value="ALKBH4"/>
</dbReference>
<dbReference type="EMBL" id="RCYZ01000005">
    <property type="protein sequence ID" value="TPG65334.1"/>
    <property type="molecule type" value="Genomic_DNA"/>
</dbReference>
<reference evidence="2 3" key="1">
    <citation type="journal article" date="2019" name="Environ. Microbiol.">
        <title>Species interactions and distinct microbial communities in high Arctic permafrost affected cryosols are associated with the CH4 and CO2 gas fluxes.</title>
        <authorList>
            <person name="Altshuler I."/>
            <person name="Hamel J."/>
            <person name="Turney S."/>
            <person name="Magnuson E."/>
            <person name="Levesque R."/>
            <person name="Greer C."/>
            <person name="Whyte L.G."/>
        </authorList>
    </citation>
    <scope>NUCLEOTIDE SEQUENCE [LARGE SCALE GENOMIC DNA]</scope>
    <source>
        <strain evidence="2 3">S9.2P</strain>
    </source>
</reference>
<evidence type="ECO:0000313" key="2">
    <source>
        <dbReference type="EMBL" id="TPG65334.1"/>
    </source>
</evidence>
<dbReference type="InterPro" id="IPR005123">
    <property type="entry name" value="Oxoglu/Fe-dep_dioxygenase_dom"/>
</dbReference>
<keyword evidence="2" id="KW-0560">Oxidoreductase</keyword>
<comment type="caution">
    <text evidence="2">The sequence shown here is derived from an EMBL/GenBank/DDBJ whole genome shotgun (WGS) entry which is preliminary data.</text>
</comment>
<dbReference type="SUPFAM" id="SSF51197">
    <property type="entry name" value="Clavaminate synthase-like"/>
    <property type="match status" value="1"/>
</dbReference>
<dbReference type="GO" id="GO:0032451">
    <property type="term" value="F:demethylase activity"/>
    <property type="evidence" value="ECO:0007669"/>
    <property type="project" value="TreeGrafter"/>
</dbReference>
<dbReference type="Pfam" id="PF13532">
    <property type="entry name" value="2OG-FeII_Oxy_2"/>
    <property type="match status" value="1"/>
</dbReference>
<dbReference type="PANTHER" id="PTHR12463">
    <property type="entry name" value="OXYGENASE-RELATED"/>
    <property type="match status" value="1"/>
</dbReference>
<dbReference type="GO" id="GO:0070988">
    <property type="term" value="P:demethylation"/>
    <property type="evidence" value="ECO:0007669"/>
    <property type="project" value="InterPro"/>
</dbReference>
<protein>
    <submittedName>
        <fullName evidence="2">Alpha-ketoglutarate-dependent dioxygenase AlkB</fullName>
    </submittedName>
</protein>
<evidence type="ECO:0000259" key="1">
    <source>
        <dbReference type="PROSITE" id="PS51471"/>
    </source>
</evidence>
<dbReference type="PANTHER" id="PTHR12463:SF1">
    <property type="entry name" value="2-OXOGLUTARATE AND FE-DEPENDENT OXYGENASE FAMILY PROTEIN"/>
    <property type="match status" value="1"/>
</dbReference>
<gene>
    <name evidence="2" type="ORF">EAH73_12685</name>
</gene>
<sequence length="216" mass="24600">MNYSLFKNEDKVLALTQPSGAIGGQISVDTSIKGLQYLPDFITTRLQARLLELIDSSPWMDDLKRRVQHYGYRYDYKSRRIDRAQYLGPLPTWCEYYAEQFHAAGYFVDAPPDQVIVNEYEPGQGIAPHIDCTPCFDDTVISISLGSTCIMNLSRADDPTITFDQVLMPGSAIILQEEARFQWKHGIKPVKADMVNGTRSARQRRVSLTFRKVRLS</sequence>
<dbReference type="Proteomes" id="UP000317646">
    <property type="component" value="Unassembled WGS sequence"/>
</dbReference>